<comment type="caution">
    <text evidence="1">The sequence shown here is derived from an EMBL/GenBank/DDBJ whole genome shotgun (WGS) entry which is preliminary data.</text>
</comment>
<dbReference type="Proteomes" id="UP000004508">
    <property type="component" value="Unassembled WGS sequence"/>
</dbReference>
<accession>D6TC69</accession>
<gene>
    <name evidence="1" type="ORF">Krac_9497</name>
</gene>
<proteinExistence type="predicted"/>
<keyword evidence="2" id="KW-1185">Reference proteome</keyword>
<reference evidence="1 2" key="1">
    <citation type="journal article" date="2011" name="Stand. Genomic Sci.">
        <title>Non-contiguous finished genome sequence and contextual data of the filamentous soil bacterium Ktedonobacter racemifer type strain (SOSP1-21).</title>
        <authorList>
            <person name="Chang Y.J."/>
            <person name="Land M."/>
            <person name="Hauser L."/>
            <person name="Chertkov O."/>
            <person name="Del Rio T.G."/>
            <person name="Nolan M."/>
            <person name="Copeland A."/>
            <person name="Tice H."/>
            <person name="Cheng J.F."/>
            <person name="Lucas S."/>
            <person name="Han C."/>
            <person name="Goodwin L."/>
            <person name="Pitluck S."/>
            <person name="Ivanova N."/>
            <person name="Ovchinikova G."/>
            <person name="Pati A."/>
            <person name="Chen A."/>
            <person name="Palaniappan K."/>
            <person name="Mavromatis K."/>
            <person name="Liolios K."/>
            <person name="Brettin T."/>
            <person name="Fiebig A."/>
            <person name="Rohde M."/>
            <person name="Abt B."/>
            <person name="Goker M."/>
            <person name="Detter J.C."/>
            <person name="Woyke T."/>
            <person name="Bristow J."/>
            <person name="Eisen J.A."/>
            <person name="Markowitz V."/>
            <person name="Hugenholtz P."/>
            <person name="Kyrpides N.C."/>
            <person name="Klenk H.P."/>
            <person name="Lapidus A."/>
        </authorList>
    </citation>
    <scope>NUCLEOTIDE SEQUENCE [LARGE SCALE GENOMIC DNA]</scope>
    <source>
        <strain evidence="2">DSM 44963</strain>
    </source>
</reference>
<evidence type="ECO:0000313" key="1">
    <source>
        <dbReference type="EMBL" id="EFH88105.1"/>
    </source>
</evidence>
<name>D6TC69_KTERA</name>
<dbReference type="InParanoid" id="D6TC69"/>
<protein>
    <submittedName>
        <fullName evidence="1">Uncharacterized protein</fullName>
    </submittedName>
</protein>
<dbReference type="EMBL" id="ADVG01000001">
    <property type="protein sequence ID" value="EFH88105.1"/>
    <property type="molecule type" value="Genomic_DNA"/>
</dbReference>
<sequence length="100" mass="10858">MLRTLLLLLLLLEKNVLASVSGGFVLLVVPFFLTGLGVNPNIIRLMPTLGVYCLLPELKEICSVQKIQLVMSSKYARAHDLVLSLLVDGSCANSLEGCPF</sequence>
<organism evidence="1 2">
    <name type="scientific">Ktedonobacter racemifer DSM 44963</name>
    <dbReference type="NCBI Taxonomy" id="485913"/>
    <lineage>
        <taxon>Bacteria</taxon>
        <taxon>Bacillati</taxon>
        <taxon>Chloroflexota</taxon>
        <taxon>Ktedonobacteria</taxon>
        <taxon>Ktedonobacterales</taxon>
        <taxon>Ktedonobacteraceae</taxon>
        <taxon>Ktedonobacter</taxon>
    </lineage>
</organism>
<dbReference type="STRING" id="485913.Krac_9497"/>
<evidence type="ECO:0000313" key="2">
    <source>
        <dbReference type="Proteomes" id="UP000004508"/>
    </source>
</evidence>
<dbReference type="AlphaFoldDB" id="D6TC69"/>